<feature type="compositionally biased region" description="Low complexity" evidence="2">
    <location>
        <begin position="622"/>
        <end position="632"/>
    </location>
</feature>
<sequence length="662" mass="74331">MSSSNGFESINLASTTQLAQASLPPLRRLQSVANSTTSDEEEEDIKHDIDPVLFISTDKTNNVDDVDELLIPKPLNLRNSRHRKGNNLGVAKTSLDARSIDTLRGSEFESVYEDSIVFPRDFAVRNTNIQANDTSPIEYVSDKIKHQLQDLNRNSKFHAAFLKQGDDRLHALRNSILNDYDQVSRNYYSLNELYSKDADYTERLYGAFKKWDQKRDKVLNKIKDIKSPKSKHGSKMMDLLNKSIGIDQEIEELEQKLQTLKTRKQVVTKEIEDTSSVLESKTAKYINIFRNMEETGKEEMLSFLISNGVPSAEVERIIKTVPVDVTFLNNITPTTLDHSSVVNPASLAIVSDPENVSAPTNVPSTTIFPQENGSKATQQIGIQPYVLPDESNTANKPKDDLWLKNHEHGPTPYEKGYAKGTQNSMAMKAKLQKVMKKVLESTLPEPQTKTNNNRSVLPRKTRVDDLYNTISQKLDLVPIVKFLEHKMEALTDLTLETSKNAALFHDIGKCWNNACILLDSQEEKLHNALIESTPQANNEVVFGILTGSLKELNQILDSTTKLATKNNEEQVRHKKLLQSMISNEVQAIIEGLRLVSQGNQLNEILNDYENVGKESVNSMEKSSNSGRNSFSSPIMPSTSKPTSQIHMVSAVDQGSMKQTKLE</sequence>
<dbReference type="EMBL" id="JAGSYN010000062">
    <property type="protein sequence ID" value="KAG7664855.1"/>
    <property type="molecule type" value="Genomic_DNA"/>
</dbReference>
<gene>
    <name evidence="3" type="ORF">J8A68_001613</name>
</gene>
<dbReference type="GeneID" id="73468414"/>
<feature type="compositionally biased region" description="Polar residues" evidence="2">
    <location>
        <begin position="634"/>
        <end position="646"/>
    </location>
</feature>
<proteinExistence type="predicted"/>
<evidence type="ECO:0000313" key="4">
    <source>
        <dbReference type="Proteomes" id="UP000694255"/>
    </source>
</evidence>
<dbReference type="Proteomes" id="UP000694255">
    <property type="component" value="Unassembled WGS sequence"/>
</dbReference>
<protein>
    <submittedName>
        <fullName evidence="3">Uncharacterized protein</fullName>
    </submittedName>
</protein>
<feature type="region of interest" description="Disordered" evidence="2">
    <location>
        <begin position="615"/>
        <end position="662"/>
    </location>
</feature>
<keyword evidence="4" id="KW-1185">Reference proteome</keyword>
<dbReference type="OrthoDB" id="3993941at2759"/>
<evidence type="ECO:0000313" key="3">
    <source>
        <dbReference type="EMBL" id="KAG7664855.1"/>
    </source>
</evidence>
<organism evidence="3 4">
    <name type="scientific">[Candida] subhashii</name>
    <dbReference type="NCBI Taxonomy" id="561895"/>
    <lineage>
        <taxon>Eukaryota</taxon>
        <taxon>Fungi</taxon>
        <taxon>Dikarya</taxon>
        <taxon>Ascomycota</taxon>
        <taxon>Saccharomycotina</taxon>
        <taxon>Pichiomycetes</taxon>
        <taxon>Debaryomycetaceae</taxon>
        <taxon>Spathaspora</taxon>
    </lineage>
</organism>
<evidence type="ECO:0000256" key="1">
    <source>
        <dbReference type="SAM" id="Coils"/>
    </source>
</evidence>
<dbReference type="AlphaFoldDB" id="A0A8J5R2B0"/>
<comment type="caution">
    <text evidence="3">The sequence shown here is derived from an EMBL/GenBank/DDBJ whole genome shotgun (WGS) entry which is preliminary data.</text>
</comment>
<feature type="coiled-coil region" evidence="1">
    <location>
        <begin position="236"/>
        <end position="270"/>
    </location>
</feature>
<accession>A0A8J5R2B0</accession>
<keyword evidence="1" id="KW-0175">Coiled coil</keyword>
<name>A0A8J5R2B0_9ASCO</name>
<reference evidence="3 4" key="1">
    <citation type="journal article" date="2021" name="DNA Res.">
        <title>Genome analysis of Candida subhashii reveals its hybrid nature and dual mitochondrial genome conformations.</title>
        <authorList>
            <person name="Mixao V."/>
            <person name="Hegedusova E."/>
            <person name="Saus E."/>
            <person name="Pryszcz L.P."/>
            <person name="Cillingova A."/>
            <person name="Nosek J."/>
            <person name="Gabaldon T."/>
        </authorList>
    </citation>
    <scope>NUCLEOTIDE SEQUENCE [LARGE SCALE GENOMIC DNA]</scope>
    <source>
        <strain evidence="3 4">CBS 10753</strain>
    </source>
</reference>
<dbReference type="RefSeq" id="XP_049265087.1">
    <property type="nucleotide sequence ID" value="XM_049405284.1"/>
</dbReference>
<evidence type="ECO:0000256" key="2">
    <source>
        <dbReference type="SAM" id="MobiDB-lite"/>
    </source>
</evidence>